<gene>
    <name evidence="1" type="ORF">GSMUA_338160.1</name>
</gene>
<evidence type="ECO:0000313" key="1">
    <source>
        <dbReference type="EMBL" id="CAG1830562.1"/>
    </source>
</evidence>
<protein>
    <submittedName>
        <fullName evidence="1">(wild Malaysian banana) hypothetical protein</fullName>
    </submittedName>
</protein>
<accession>A0A804K2U0</accession>
<dbReference type="Gramene" id="Ma08_t04440.1">
    <property type="protein sequence ID" value="Ma08_p04440.1"/>
    <property type="gene ID" value="Ma08_g04440"/>
</dbReference>
<dbReference type="AlphaFoldDB" id="A0A804K2U0"/>
<sequence>MNIFNIFLYSRYSDSGRLSLSSLKPSTYMQPRFIVSAQFSSLNIEETQRRPKEKKYKLCFPECPNIYIPKCLESTNESIPILRIGGTATSNSKDQPKINK</sequence>
<keyword evidence="3" id="KW-1185">Reference proteome</keyword>
<dbReference type="InParanoid" id="A0A804K2U0"/>
<dbReference type="EnsemblPlants" id="Ma08_t04440.1">
    <property type="protein sequence ID" value="Ma08_p04440.1"/>
    <property type="gene ID" value="Ma08_g04440"/>
</dbReference>
<name>A0A804K2U0_MUSAM</name>
<evidence type="ECO:0000313" key="3">
    <source>
        <dbReference type="Proteomes" id="UP000012960"/>
    </source>
</evidence>
<dbReference type="EMBL" id="HG996472">
    <property type="protein sequence ID" value="CAG1830562.1"/>
    <property type="molecule type" value="Genomic_DNA"/>
</dbReference>
<dbReference type="Proteomes" id="UP000012960">
    <property type="component" value="Unplaced"/>
</dbReference>
<organism evidence="2 3">
    <name type="scientific">Musa acuminata subsp. malaccensis</name>
    <name type="common">Wild banana</name>
    <name type="synonym">Musa malaccensis</name>
    <dbReference type="NCBI Taxonomy" id="214687"/>
    <lineage>
        <taxon>Eukaryota</taxon>
        <taxon>Viridiplantae</taxon>
        <taxon>Streptophyta</taxon>
        <taxon>Embryophyta</taxon>
        <taxon>Tracheophyta</taxon>
        <taxon>Spermatophyta</taxon>
        <taxon>Magnoliopsida</taxon>
        <taxon>Liliopsida</taxon>
        <taxon>Zingiberales</taxon>
        <taxon>Musaceae</taxon>
        <taxon>Musa</taxon>
    </lineage>
</organism>
<reference evidence="1" key="1">
    <citation type="submission" date="2021-03" db="EMBL/GenBank/DDBJ databases">
        <authorList>
            <consortium name="Genoscope - CEA"/>
            <person name="William W."/>
        </authorList>
    </citation>
    <scope>NUCLEOTIDE SEQUENCE</scope>
    <source>
        <strain evidence="1">Doubled-haploid Pahang</strain>
    </source>
</reference>
<reference evidence="2" key="2">
    <citation type="submission" date="2021-05" db="UniProtKB">
        <authorList>
            <consortium name="EnsemblPlants"/>
        </authorList>
    </citation>
    <scope>IDENTIFICATION</scope>
    <source>
        <strain evidence="2">subsp. malaccensis</strain>
    </source>
</reference>
<evidence type="ECO:0000313" key="2">
    <source>
        <dbReference type="EnsemblPlants" id="Ma08_p04440.1"/>
    </source>
</evidence>
<proteinExistence type="predicted"/>